<feature type="transmembrane region" description="Helical" evidence="7">
    <location>
        <begin position="197"/>
        <end position="218"/>
    </location>
</feature>
<feature type="transmembrane region" description="Helical" evidence="7">
    <location>
        <begin position="383"/>
        <end position="404"/>
    </location>
</feature>
<sequence length="532" mass="58504">MGGAVAAVVNQDEAHYTSIPNNTNKSWWRDSCLRWNMLHCLGLCGTLFFNGYDGSLMNSLQSITAWQEYFHHPNSNILGLMNSSGFLPGLIVCWIADIFAHHYGKRLTVWIGSVFAIIGALIIGLAQNTGMFIAGRAVMGIGVQGTLVVAPALLQEIAHPRYRSRLSGMYMSIYYFAAIVSSSVSRGTLHLSGDKAWRVPALLQIVGPILTILMTATAPESPRWLEKRGESAKARQVLAKYHANGDENDELVTFEYRQIQEALQSEEVNAQIKYTDYLKGAGNRHRLLIIVVVSLGTNWVGNGIVSYYLSPILNTLGITDSNQQLDINVGLQVWNFLCSTGAALAIDKAGRRPLWLTSTAGMLVTFSIVMALSAVYAQHGQHSVGTAVIPFLFLYLGFYDIAWTPLSYSYPVEILTFSMRTKGQAIFVFLQTLGMAVNTWVNPIAFNAITWRYYGVYLALISIILAIIYFKFPETRNLTIEEIAVIFDGDRAFNGHVSDVMGTRAEGLGAGAGHDGDLKTAENIEQTSTTSV</sequence>
<name>A0ABP0BIH3_9PEZI</name>
<dbReference type="InterPro" id="IPR005829">
    <property type="entry name" value="Sugar_transporter_CS"/>
</dbReference>
<keyword evidence="3 7" id="KW-0812">Transmembrane</keyword>
<dbReference type="InterPro" id="IPR005828">
    <property type="entry name" value="MFS_sugar_transport-like"/>
</dbReference>
<dbReference type="PANTHER" id="PTHR48022:SF52">
    <property type="entry name" value="SUGAR TRANSPORTER, PUTATIVE-RELATED"/>
    <property type="match status" value="1"/>
</dbReference>
<evidence type="ECO:0000256" key="3">
    <source>
        <dbReference type="ARBA" id="ARBA00022692"/>
    </source>
</evidence>
<evidence type="ECO:0000256" key="6">
    <source>
        <dbReference type="SAM" id="MobiDB-lite"/>
    </source>
</evidence>
<keyword evidence="5 7" id="KW-0472">Membrane</keyword>
<dbReference type="PROSITE" id="PS50850">
    <property type="entry name" value="MFS"/>
    <property type="match status" value="1"/>
</dbReference>
<dbReference type="SUPFAM" id="SSF103473">
    <property type="entry name" value="MFS general substrate transporter"/>
    <property type="match status" value="1"/>
</dbReference>
<comment type="subcellular location">
    <subcellularLocation>
        <location evidence="1">Membrane</location>
        <topology evidence="1">Multi-pass membrane protein</topology>
    </subcellularLocation>
</comment>
<feature type="transmembrane region" description="Helical" evidence="7">
    <location>
        <begin position="133"/>
        <end position="154"/>
    </location>
</feature>
<dbReference type="Proteomes" id="UP001642406">
    <property type="component" value="Unassembled WGS sequence"/>
</dbReference>
<comment type="similarity">
    <text evidence="2">Belongs to the major facilitator superfamily. Sugar transporter (TC 2.A.1.1) family.</text>
</comment>
<evidence type="ECO:0000313" key="10">
    <source>
        <dbReference type="Proteomes" id="UP001642406"/>
    </source>
</evidence>
<evidence type="ECO:0000259" key="8">
    <source>
        <dbReference type="PROSITE" id="PS50850"/>
    </source>
</evidence>
<evidence type="ECO:0000256" key="1">
    <source>
        <dbReference type="ARBA" id="ARBA00004141"/>
    </source>
</evidence>
<feature type="domain" description="Major facilitator superfamily (MFS) profile" evidence="8">
    <location>
        <begin position="39"/>
        <end position="476"/>
    </location>
</feature>
<evidence type="ECO:0000256" key="4">
    <source>
        <dbReference type="ARBA" id="ARBA00022989"/>
    </source>
</evidence>
<dbReference type="PROSITE" id="PS00216">
    <property type="entry name" value="SUGAR_TRANSPORT_1"/>
    <property type="match status" value="1"/>
</dbReference>
<comment type="caution">
    <text evidence="9">The sequence shown here is derived from an EMBL/GenBank/DDBJ whole genome shotgun (WGS) entry which is preliminary data.</text>
</comment>
<dbReference type="InterPro" id="IPR020846">
    <property type="entry name" value="MFS_dom"/>
</dbReference>
<gene>
    <name evidence="9" type="ORF">SBRCBS47491_003693</name>
</gene>
<feature type="transmembrane region" description="Helical" evidence="7">
    <location>
        <begin position="425"/>
        <end position="445"/>
    </location>
</feature>
<evidence type="ECO:0000313" key="9">
    <source>
        <dbReference type="EMBL" id="CAK7218991.1"/>
    </source>
</evidence>
<feature type="transmembrane region" description="Helical" evidence="7">
    <location>
        <begin position="287"/>
        <end position="309"/>
    </location>
</feature>
<keyword evidence="4 7" id="KW-1133">Transmembrane helix</keyword>
<feature type="compositionally biased region" description="Polar residues" evidence="6">
    <location>
        <begin position="523"/>
        <end position="532"/>
    </location>
</feature>
<organism evidence="9 10">
    <name type="scientific">Sporothrix bragantina</name>
    <dbReference type="NCBI Taxonomy" id="671064"/>
    <lineage>
        <taxon>Eukaryota</taxon>
        <taxon>Fungi</taxon>
        <taxon>Dikarya</taxon>
        <taxon>Ascomycota</taxon>
        <taxon>Pezizomycotina</taxon>
        <taxon>Sordariomycetes</taxon>
        <taxon>Sordariomycetidae</taxon>
        <taxon>Ophiostomatales</taxon>
        <taxon>Ophiostomataceae</taxon>
        <taxon>Sporothrix</taxon>
    </lineage>
</organism>
<dbReference type="PANTHER" id="PTHR48022">
    <property type="entry name" value="PLASTIDIC GLUCOSE TRANSPORTER 4"/>
    <property type="match status" value="1"/>
</dbReference>
<feature type="transmembrane region" description="Helical" evidence="7">
    <location>
        <begin position="451"/>
        <end position="470"/>
    </location>
</feature>
<evidence type="ECO:0000256" key="7">
    <source>
        <dbReference type="SAM" id="Phobius"/>
    </source>
</evidence>
<feature type="transmembrane region" description="Helical" evidence="7">
    <location>
        <begin position="35"/>
        <end position="52"/>
    </location>
</feature>
<feature type="transmembrane region" description="Helical" evidence="7">
    <location>
        <begin position="166"/>
        <end position="185"/>
    </location>
</feature>
<feature type="transmembrane region" description="Helical" evidence="7">
    <location>
        <begin position="353"/>
        <end position="377"/>
    </location>
</feature>
<proteinExistence type="inferred from homology"/>
<feature type="transmembrane region" description="Helical" evidence="7">
    <location>
        <begin position="107"/>
        <end position="127"/>
    </location>
</feature>
<reference evidence="9 10" key="1">
    <citation type="submission" date="2024-01" db="EMBL/GenBank/DDBJ databases">
        <authorList>
            <person name="Allen C."/>
            <person name="Tagirdzhanova G."/>
        </authorList>
    </citation>
    <scope>NUCLEOTIDE SEQUENCE [LARGE SCALE GENOMIC DNA]</scope>
</reference>
<accession>A0ABP0BIH3</accession>
<feature type="region of interest" description="Disordered" evidence="6">
    <location>
        <begin position="511"/>
        <end position="532"/>
    </location>
</feature>
<protein>
    <recommendedName>
        <fullName evidence="8">Major facilitator superfamily (MFS) profile domain-containing protein</fullName>
    </recommendedName>
</protein>
<dbReference type="InterPro" id="IPR050360">
    <property type="entry name" value="MFS_Sugar_Transporters"/>
</dbReference>
<dbReference type="Pfam" id="PF00083">
    <property type="entry name" value="Sugar_tr"/>
    <property type="match status" value="1"/>
</dbReference>
<evidence type="ECO:0000256" key="5">
    <source>
        <dbReference type="ARBA" id="ARBA00023136"/>
    </source>
</evidence>
<dbReference type="Gene3D" id="1.20.1250.20">
    <property type="entry name" value="MFS general substrate transporter like domains"/>
    <property type="match status" value="1"/>
</dbReference>
<dbReference type="InterPro" id="IPR036259">
    <property type="entry name" value="MFS_trans_sf"/>
</dbReference>
<keyword evidence="10" id="KW-1185">Reference proteome</keyword>
<dbReference type="EMBL" id="CAWUHC010000025">
    <property type="protein sequence ID" value="CAK7218991.1"/>
    <property type="molecule type" value="Genomic_DNA"/>
</dbReference>
<evidence type="ECO:0000256" key="2">
    <source>
        <dbReference type="ARBA" id="ARBA00010992"/>
    </source>
</evidence>
<feature type="transmembrane region" description="Helical" evidence="7">
    <location>
        <begin position="77"/>
        <end position="100"/>
    </location>
</feature>